<evidence type="ECO:0000313" key="3">
    <source>
        <dbReference type="EMBL" id="NSJ87370.1"/>
    </source>
</evidence>
<comment type="caution">
    <text evidence="3">The sequence shown here is derived from an EMBL/GenBank/DDBJ whole genome shotgun (WGS) entry which is preliminary data.</text>
</comment>
<feature type="domain" description="AMP-binding enzyme C-terminal" evidence="2">
    <location>
        <begin position="425"/>
        <end position="502"/>
    </location>
</feature>
<dbReference type="EMBL" id="JAAITA010000033">
    <property type="protein sequence ID" value="NSJ87370.1"/>
    <property type="molecule type" value="Genomic_DNA"/>
</dbReference>
<dbReference type="RefSeq" id="WP_173750197.1">
    <property type="nucleotide sequence ID" value="NZ_JAAITA010000033.1"/>
</dbReference>
<organism evidence="3 4">
    <name type="scientific">Blautia hansenii</name>
    <name type="common">Ruminococcus hansenii</name>
    <dbReference type="NCBI Taxonomy" id="1322"/>
    <lineage>
        <taxon>Bacteria</taxon>
        <taxon>Bacillati</taxon>
        <taxon>Bacillota</taxon>
        <taxon>Clostridia</taxon>
        <taxon>Lachnospirales</taxon>
        <taxon>Lachnospiraceae</taxon>
        <taxon>Blautia</taxon>
    </lineage>
</organism>
<dbReference type="PANTHER" id="PTHR45398:SF1">
    <property type="entry name" value="ENZYME, PUTATIVE (JCVI)-RELATED"/>
    <property type="match status" value="1"/>
</dbReference>
<evidence type="ECO:0000259" key="2">
    <source>
        <dbReference type="Pfam" id="PF13193"/>
    </source>
</evidence>
<dbReference type="Proteomes" id="UP000822142">
    <property type="component" value="Unassembled WGS sequence"/>
</dbReference>
<keyword evidence="4" id="KW-1185">Reference proteome</keyword>
<dbReference type="InterPro" id="IPR042099">
    <property type="entry name" value="ANL_N_sf"/>
</dbReference>
<dbReference type="SUPFAM" id="SSF56801">
    <property type="entry name" value="Acetyl-CoA synthetase-like"/>
    <property type="match status" value="1"/>
</dbReference>
<dbReference type="Gene3D" id="3.40.50.12780">
    <property type="entry name" value="N-terminal domain of ligase-like"/>
    <property type="match status" value="1"/>
</dbReference>
<accession>A0ABX2IBY6</accession>
<dbReference type="InterPro" id="IPR000873">
    <property type="entry name" value="AMP-dep_synth/lig_dom"/>
</dbReference>
<dbReference type="Gene3D" id="3.30.300.30">
    <property type="match status" value="1"/>
</dbReference>
<dbReference type="Pfam" id="PF13193">
    <property type="entry name" value="AMP-binding_C"/>
    <property type="match status" value="1"/>
</dbReference>
<dbReference type="InterPro" id="IPR045851">
    <property type="entry name" value="AMP-bd_C_sf"/>
</dbReference>
<name>A0ABX2IBY6_BLAHA</name>
<dbReference type="InterPro" id="IPR025110">
    <property type="entry name" value="AMP-bd_C"/>
</dbReference>
<proteinExistence type="predicted"/>
<dbReference type="Pfam" id="PF00501">
    <property type="entry name" value="AMP-binding"/>
    <property type="match status" value="1"/>
</dbReference>
<sequence length="518" mass="57877">MELFHILSQSAQRFPSRIAATDGTSMLTYRQLADYSDRLALYLDGKCSKKGNPVLIYGHKSPFMLVCFLACMKAGIPYCPLDVSLPIQTVKMVLEDIQPSLVCALEPFPFPCNSMLSLHVFQEITQKNKIPDCDIRLMTAYLTPIAKDDVFCIMYACDSGETVQGVQISLRSLEEHLKSCVIPCLSASFEKVPVFLNQAPFSFDLSVTDIYTCLFLQGTLWCISETDMDNPRLLLHTFAASKGTVLISTPSFLEMCLVEEAFCAKQIPSLSCFLLGKEPLSVKTAAKLKKQFPDARIFNLYIPAPTALAVTSTEITEKLLQNSQILPSGSIKPGVQIEIRSETGTVLKDGDKGEIVILSHTSPPGYYKNPFHTKKTFFTEKHKTGSVQGFHTQDRGYLQDGVLFYCGRKDAAIRLSGHPVALDDVETGLMKLPQVSRAAVLPHIREHRVRNLYAYVVCPEKSISDKSYSARLKEDLLSILPEYMIPKKFIYVNRFPVSQNGKLDLNALKNMKTGLYRM</sequence>
<evidence type="ECO:0000259" key="1">
    <source>
        <dbReference type="Pfam" id="PF00501"/>
    </source>
</evidence>
<evidence type="ECO:0000313" key="4">
    <source>
        <dbReference type="Proteomes" id="UP000822142"/>
    </source>
</evidence>
<feature type="domain" description="AMP-dependent synthetase/ligase" evidence="1">
    <location>
        <begin position="8"/>
        <end position="367"/>
    </location>
</feature>
<dbReference type="PANTHER" id="PTHR45398">
    <property type="match status" value="1"/>
</dbReference>
<reference evidence="3 4" key="1">
    <citation type="journal article" date="2020" name="Cell Host Microbe">
        <title>Functional and Genomic Variation between Human-Derived Isolates of Lachnospiraceae Reveals Inter- and Intra-Species Diversity.</title>
        <authorList>
            <person name="Sorbara M.T."/>
            <person name="Littmann E.R."/>
            <person name="Fontana E."/>
            <person name="Moody T.U."/>
            <person name="Kohout C.E."/>
            <person name="Gjonbalaj M."/>
            <person name="Eaton V."/>
            <person name="Seok R."/>
            <person name="Leiner I.M."/>
            <person name="Pamer E.G."/>
        </authorList>
    </citation>
    <scope>NUCLEOTIDE SEQUENCE [LARGE SCALE GENOMIC DNA]</scope>
    <source>
        <strain evidence="3 4">MSK.15.26</strain>
    </source>
</reference>
<gene>
    <name evidence="3" type="ORF">G5A70_14600</name>
</gene>
<protein>
    <submittedName>
        <fullName evidence="3">AMP-binding protein</fullName>
    </submittedName>
</protein>